<name>A0A9P7GPY1_9AGAR</name>
<comment type="similarity">
    <text evidence="2 14">Belongs to the heat shock protein 70 family.</text>
</comment>
<comment type="subcellular location">
    <subcellularLocation>
        <location evidence="1">Nucleus</location>
    </subcellularLocation>
</comment>
<dbReference type="SUPFAM" id="SSF100920">
    <property type="entry name" value="Heat shock protein 70kD (HSP70), peptide-binding domain"/>
    <property type="match status" value="1"/>
</dbReference>
<dbReference type="Proteomes" id="UP000717328">
    <property type="component" value="Unassembled WGS sequence"/>
</dbReference>
<gene>
    <name evidence="16" type="ORF">H0H81_004881</name>
</gene>
<evidence type="ECO:0000256" key="8">
    <source>
        <dbReference type="ARBA" id="ARBA00023016"/>
    </source>
</evidence>
<protein>
    <recommendedName>
        <fullName evidence="13">Transcriptional coregulator SSA1</fullName>
        <ecNumber evidence="3">3.6.4.10</ecNumber>
    </recommendedName>
</protein>
<dbReference type="GO" id="GO:0140662">
    <property type="term" value="F:ATP-dependent protein folding chaperone"/>
    <property type="evidence" value="ECO:0007669"/>
    <property type="project" value="InterPro"/>
</dbReference>
<keyword evidence="5" id="KW-0256">Endoplasmic reticulum</keyword>
<comment type="subunit">
    <text evidence="12">Interacts with transcription factor HSF1 on chromatin.</text>
</comment>
<evidence type="ECO:0000256" key="14">
    <source>
        <dbReference type="RuleBase" id="RU003322"/>
    </source>
</evidence>
<dbReference type="EC" id="3.6.4.10" evidence="3"/>
<feature type="region of interest" description="Disordered" evidence="15">
    <location>
        <begin position="619"/>
        <end position="641"/>
    </location>
</feature>
<comment type="caution">
    <text evidence="16">The sequence shown here is derived from an EMBL/GenBank/DDBJ whole genome shotgun (WGS) entry which is preliminary data.</text>
</comment>
<dbReference type="Pfam" id="PF00012">
    <property type="entry name" value="HSP70"/>
    <property type="match status" value="1"/>
</dbReference>
<evidence type="ECO:0000256" key="11">
    <source>
        <dbReference type="ARBA" id="ARBA00048056"/>
    </source>
</evidence>
<evidence type="ECO:0000313" key="16">
    <source>
        <dbReference type="EMBL" id="KAG5652473.1"/>
    </source>
</evidence>
<evidence type="ECO:0000256" key="1">
    <source>
        <dbReference type="ARBA" id="ARBA00004123"/>
    </source>
</evidence>
<dbReference type="PROSITE" id="PS00329">
    <property type="entry name" value="HSP70_2"/>
    <property type="match status" value="1"/>
</dbReference>
<evidence type="ECO:0000256" key="5">
    <source>
        <dbReference type="ARBA" id="ARBA00022824"/>
    </source>
</evidence>
<proteinExistence type="inferred from homology"/>
<dbReference type="FunFam" id="2.60.34.10:FF:000002">
    <property type="entry name" value="Heat shock 70 kDa"/>
    <property type="match status" value="1"/>
</dbReference>
<dbReference type="AlphaFoldDB" id="A0A9P7GPY1"/>
<dbReference type="SUPFAM" id="SSF100934">
    <property type="entry name" value="Heat shock protein 70kD (HSP70), C-terminal subdomain"/>
    <property type="match status" value="1"/>
</dbReference>
<evidence type="ECO:0000256" key="6">
    <source>
        <dbReference type="ARBA" id="ARBA00022840"/>
    </source>
</evidence>
<dbReference type="EMBL" id="JABCKI010000124">
    <property type="protein sequence ID" value="KAG5652473.1"/>
    <property type="molecule type" value="Genomic_DNA"/>
</dbReference>
<keyword evidence="6 14" id="KW-0067">ATP-binding</keyword>
<evidence type="ECO:0000256" key="7">
    <source>
        <dbReference type="ARBA" id="ARBA00023015"/>
    </source>
</evidence>
<sequence length="641" mass="70315">MSLLTCGRLSVQKDGRVEIIANDQGHRITPSWVSFSADERLVGDSAKNAFHSNPRNTIFDAKRLIGRKIDDEHVQRDMKHWPFKVQEKNGKPAITVKYKGENKDFSPEEVSAMVLTKMKETAEAYLGHKVTHAVVTVPAYFNDAQRQATKDAGTIAGLTILRVLNEPTAAALAYGLDQKGPETKIIVYDLGGGTFDVSLLSIEDGVFEVLATAGDTHLGGEDFDNRVIDYLVKVYKTKTGTDVSKNQRAMGKLKKAVENAKRTLSAQQSTRIEIESFEGGNDFSETLTRAKFEELNMDLFRKTMKPVAQVLKDAGVGKEEVDEIVLVGGSTRIPKVQQLLKEYFGKEPSKGINPDEAVAYGAAVQAGILSGVKGSAPVTLIDVNPLTLGIETTGGVFTSLIKRNTIIPTKKSQIFSTSSDNQPTVLIQVFEGERGMTKHNNLLGKFELSGIPPAPKGVPQIEVTFDIDANGIMKISAADKGTGRSESITITNDKERLSKEEIARMVAEGEKFAAEDELQRKRVEMLNNLSSFVYGLQGQLEDKKGLGGKLDEHEKEIIADVVKDATGWVEENGQTASLEDLEEKFTGEVFVLSDFRATLRCFSSSEIRNVVNPITSKLYNTGGRENSEESEDVWGRSEDEL</sequence>
<dbReference type="InterPro" id="IPR018181">
    <property type="entry name" value="Heat_shock_70_CS"/>
</dbReference>
<comment type="catalytic activity">
    <reaction evidence="11">
        <text>ATP + H2O = ADP + phosphate + H(+)</text>
        <dbReference type="Rhea" id="RHEA:13065"/>
        <dbReference type="ChEBI" id="CHEBI:15377"/>
        <dbReference type="ChEBI" id="CHEBI:15378"/>
        <dbReference type="ChEBI" id="CHEBI:30616"/>
        <dbReference type="ChEBI" id="CHEBI:43474"/>
        <dbReference type="ChEBI" id="CHEBI:456216"/>
        <dbReference type="EC" id="3.6.4.10"/>
    </reaction>
</comment>
<dbReference type="GO" id="GO:0005634">
    <property type="term" value="C:nucleus"/>
    <property type="evidence" value="ECO:0007669"/>
    <property type="project" value="UniProtKB-SubCell"/>
</dbReference>
<keyword evidence="8" id="KW-0346">Stress response</keyword>
<dbReference type="PANTHER" id="PTHR19375">
    <property type="entry name" value="HEAT SHOCK PROTEIN 70KDA"/>
    <property type="match status" value="1"/>
</dbReference>
<evidence type="ECO:0000256" key="4">
    <source>
        <dbReference type="ARBA" id="ARBA00022741"/>
    </source>
</evidence>
<dbReference type="InterPro" id="IPR029048">
    <property type="entry name" value="HSP70_C_sf"/>
</dbReference>
<evidence type="ECO:0000256" key="12">
    <source>
        <dbReference type="ARBA" id="ARBA00062310"/>
    </source>
</evidence>
<accession>A0A9P7GPY1</accession>
<dbReference type="FunFam" id="3.30.420.40:FF:000026">
    <property type="entry name" value="Heat shock protein 70"/>
    <property type="match status" value="1"/>
</dbReference>
<evidence type="ECO:0000256" key="2">
    <source>
        <dbReference type="ARBA" id="ARBA00007381"/>
    </source>
</evidence>
<evidence type="ECO:0000256" key="9">
    <source>
        <dbReference type="ARBA" id="ARBA00023163"/>
    </source>
</evidence>
<evidence type="ECO:0000313" key="17">
    <source>
        <dbReference type="Proteomes" id="UP000717328"/>
    </source>
</evidence>
<dbReference type="Gene3D" id="1.20.1270.10">
    <property type="match status" value="1"/>
</dbReference>
<evidence type="ECO:0000256" key="13">
    <source>
        <dbReference type="ARBA" id="ARBA00068399"/>
    </source>
</evidence>
<evidence type="ECO:0000256" key="3">
    <source>
        <dbReference type="ARBA" id="ARBA00012554"/>
    </source>
</evidence>
<dbReference type="InterPro" id="IPR043129">
    <property type="entry name" value="ATPase_NBD"/>
</dbReference>
<dbReference type="FunFam" id="3.30.30.30:FF:000001">
    <property type="entry name" value="heat shock 70 kDa protein-like"/>
    <property type="match status" value="1"/>
</dbReference>
<evidence type="ECO:0000256" key="10">
    <source>
        <dbReference type="ARBA" id="ARBA00023242"/>
    </source>
</evidence>
<dbReference type="NCBIfam" id="NF001413">
    <property type="entry name" value="PRK00290.1"/>
    <property type="match status" value="1"/>
</dbReference>
<dbReference type="CDD" id="cd10241">
    <property type="entry name" value="ASKHA_NBD_HSP70_BiP"/>
    <property type="match status" value="1"/>
</dbReference>
<keyword evidence="7" id="KW-0805">Transcription regulation</keyword>
<organism evidence="16 17">
    <name type="scientific">Sphagnurus paluster</name>
    <dbReference type="NCBI Taxonomy" id="117069"/>
    <lineage>
        <taxon>Eukaryota</taxon>
        <taxon>Fungi</taxon>
        <taxon>Dikarya</taxon>
        <taxon>Basidiomycota</taxon>
        <taxon>Agaricomycotina</taxon>
        <taxon>Agaricomycetes</taxon>
        <taxon>Agaricomycetidae</taxon>
        <taxon>Agaricales</taxon>
        <taxon>Tricholomatineae</taxon>
        <taxon>Lyophyllaceae</taxon>
        <taxon>Sphagnurus</taxon>
    </lineage>
</organism>
<keyword evidence="4 14" id="KW-0547">Nucleotide-binding</keyword>
<dbReference type="InterPro" id="IPR029047">
    <property type="entry name" value="HSP70_peptide-bd_sf"/>
</dbReference>
<dbReference type="OrthoDB" id="2401965at2759"/>
<reference evidence="16" key="1">
    <citation type="submission" date="2021-02" db="EMBL/GenBank/DDBJ databases">
        <authorList>
            <person name="Nieuwenhuis M."/>
            <person name="Van De Peppel L.J.J."/>
        </authorList>
    </citation>
    <scope>NUCLEOTIDE SEQUENCE</scope>
    <source>
        <strain evidence="16">D49</strain>
    </source>
</reference>
<dbReference type="GO" id="GO:0005524">
    <property type="term" value="F:ATP binding"/>
    <property type="evidence" value="ECO:0007669"/>
    <property type="project" value="UniProtKB-KW"/>
</dbReference>
<dbReference type="PROSITE" id="PS01036">
    <property type="entry name" value="HSP70_3"/>
    <property type="match status" value="1"/>
</dbReference>
<dbReference type="PRINTS" id="PR00301">
    <property type="entry name" value="HEATSHOCK70"/>
</dbReference>
<dbReference type="Gene3D" id="3.30.420.40">
    <property type="match status" value="2"/>
</dbReference>
<dbReference type="InterPro" id="IPR013126">
    <property type="entry name" value="Hsp_70_fam"/>
</dbReference>
<keyword evidence="9" id="KW-0804">Transcription</keyword>
<reference evidence="16" key="2">
    <citation type="submission" date="2021-10" db="EMBL/GenBank/DDBJ databases">
        <title>Phylogenomics reveals ancestral predisposition of the termite-cultivated fungus Termitomyces towards a domesticated lifestyle.</title>
        <authorList>
            <person name="Auxier B."/>
            <person name="Grum-Grzhimaylo A."/>
            <person name="Cardenas M.E."/>
            <person name="Lodge J.D."/>
            <person name="Laessoe T."/>
            <person name="Pedersen O."/>
            <person name="Smith M.E."/>
            <person name="Kuyper T.W."/>
            <person name="Franco-Molano E.A."/>
            <person name="Baroni T.J."/>
            <person name="Aanen D.K."/>
        </authorList>
    </citation>
    <scope>NUCLEOTIDE SEQUENCE</scope>
    <source>
        <strain evidence="16">D49</strain>
    </source>
</reference>
<dbReference type="Gene3D" id="3.90.640.10">
    <property type="entry name" value="Actin, Chain A, domain 4"/>
    <property type="match status" value="1"/>
</dbReference>
<dbReference type="InterPro" id="IPR042050">
    <property type="entry name" value="BIP_NBD"/>
</dbReference>
<dbReference type="Gene3D" id="3.30.30.30">
    <property type="match status" value="1"/>
</dbReference>
<dbReference type="Gene3D" id="2.60.34.10">
    <property type="entry name" value="Substrate Binding Domain Of DNAk, Chain A, domain 1"/>
    <property type="match status" value="1"/>
</dbReference>
<dbReference type="SUPFAM" id="SSF53067">
    <property type="entry name" value="Actin-like ATPase domain"/>
    <property type="match status" value="2"/>
</dbReference>
<dbReference type="FunFam" id="3.90.640.10:FF:000002">
    <property type="entry name" value="Heat shock 70 kDa"/>
    <property type="match status" value="1"/>
</dbReference>
<keyword evidence="10" id="KW-0539">Nucleus</keyword>
<evidence type="ECO:0000256" key="15">
    <source>
        <dbReference type="SAM" id="MobiDB-lite"/>
    </source>
</evidence>
<keyword evidence="17" id="KW-1185">Reference proteome</keyword>